<gene>
    <name evidence="1" type="ORF">V757_02855</name>
</gene>
<organism evidence="1 2">
    <name type="scientific">Pelistega indica</name>
    <dbReference type="NCBI Taxonomy" id="1414851"/>
    <lineage>
        <taxon>Bacteria</taxon>
        <taxon>Pseudomonadati</taxon>
        <taxon>Pseudomonadota</taxon>
        <taxon>Betaproteobacteria</taxon>
        <taxon>Burkholderiales</taxon>
        <taxon>Alcaligenaceae</taxon>
        <taxon>Pelistega</taxon>
    </lineage>
</organism>
<dbReference type="RefSeq" id="WP_023949737.1">
    <property type="nucleotide sequence ID" value="NZ_AYSV01000039.1"/>
</dbReference>
<proteinExistence type="predicted"/>
<evidence type="ECO:0000313" key="2">
    <source>
        <dbReference type="Proteomes" id="UP000018766"/>
    </source>
</evidence>
<accession>V8G8D5</accession>
<dbReference type="PATRIC" id="fig|1414851.3.peg.568"/>
<dbReference type="EMBL" id="AYSV01000039">
    <property type="protein sequence ID" value="ETD72670.1"/>
    <property type="molecule type" value="Genomic_DNA"/>
</dbReference>
<dbReference type="AlphaFoldDB" id="V8G8D5"/>
<sequence>MFNIEKNSFDGITLGQSKEEIDKTEFDKSLYYLEFEEQNGRQVLVTISVRDLKGFKLNDKEINFDNLETFLEEENPFVDDNILVFPKYNLTLIPDFKGKLFAEILVYDESVKELYEESYDDYYLNLKK</sequence>
<name>V8G8D5_9BURK</name>
<keyword evidence="2" id="KW-1185">Reference proteome</keyword>
<dbReference type="Proteomes" id="UP000018766">
    <property type="component" value="Unassembled WGS sequence"/>
</dbReference>
<dbReference type="OrthoDB" id="3902805at2"/>
<comment type="caution">
    <text evidence="1">The sequence shown here is derived from an EMBL/GenBank/DDBJ whole genome shotgun (WGS) entry which is preliminary data.</text>
</comment>
<protein>
    <submittedName>
        <fullName evidence="1">Uncharacterized protein</fullName>
    </submittedName>
</protein>
<reference evidence="1 2" key="1">
    <citation type="submission" date="2013-11" db="EMBL/GenBank/DDBJ databases">
        <title>Genomic analysis of Pelistega sp. HM-7.</title>
        <authorList>
            <person name="Kumbhare S.V."/>
            <person name="Shetty S.A."/>
            <person name="Sharma O."/>
            <person name="Dhotre D.P."/>
        </authorList>
    </citation>
    <scope>NUCLEOTIDE SEQUENCE [LARGE SCALE GENOMIC DNA]</scope>
    <source>
        <strain evidence="1 2">HM-7</strain>
    </source>
</reference>
<evidence type="ECO:0000313" key="1">
    <source>
        <dbReference type="EMBL" id="ETD72670.1"/>
    </source>
</evidence>